<feature type="region of interest" description="Disordered" evidence="1">
    <location>
        <begin position="58"/>
        <end position="82"/>
    </location>
</feature>
<feature type="compositionally biased region" description="Acidic residues" evidence="1">
    <location>
        <begin position="68"/>
        <end position="82"/>
    </location>
</feature>
<keyword evidence="3" id="KW-1185">Reference proteome</keyword>
<protein>
    <submittedName>
        <fullName evidence="2">Trafficking protein particle complex subunit 11</fullName>
    </submittedName>
</protein>
<evidence type="ECO:0000256" key="1">
    <source>
        <dbReference type="SAM" id="MobiDB-lite"/>
    </source>
</evidence>
<gene>
    <name evidence="2" type="ORF">F511_28689</name>
</gene>
<accession>A0A2Z7A4U0</accession>
<evidence type="ECO:0000313" key="2">
    <source>
        <dbReference type="EMBL" id="KZV16507.1"/>
    </source>
</evidence>
<dbReference type="Proteomes" id="UP000250235">
    <property type="component" value="Unassembled WGS sequence"/>
</dbReference>
<evidence type="ECO:0000313" key="3">
    <source>
        <dbReference type="Proteomes" id="UP000250235"/>
    </source>
</evidence>
<reference evidence="2 3" key="1">
    <citation type="journal article" date="2015" name="Proc. Natl. Acad. Sci. U.S.A.">
        <title>The resurrection genome of Boea hygrometrica: A blueprint for survival of dehydration.</title>
        <authorList>
            <person name="Xiao L."/>
            <person name="Yang G."/>
            <person name="Zhang L."/>
            <person name="Yang X."/>
            <person name="Zhao S."/>
            <person name="Ji Z."/>
            <person name="Zhou Q."/>
            <person name="Hu M."/>
            <person name="Wang Y."/>
            <person name="Chen M."/>
            <person name="Xu Y."/>
            <person name="Jin H."/>
            <person name="Xiao X."/>
            <person name="Hu G."/>
            <person name="Bao F."/>
            <person name="Hu Y."/>
            <person name="Wan P."/>
            <person name="Li L."/>
            <person name="Deng X."/>
            <person name="Kuang T."/>
            <person name="Xiang C."/>
            <person name="Zhu J.K."/>
            <person name="Oliver M.J."/>
            <person name="He Y."/>
        </authorList>
    </citation>
    <scope>NUCLEOTIDE SEQUENCE [LARGE SCALE GENOMIC DNA]</scope>
    <source>
        <strain evidence="3">cv. XS01</strain>
    </source>
</reference>
<sequence length="82" mass="9227">MKRYRFDSAKGFDAHNSISRRQRQSTLLYLAAGFARELATKFDDISYATSFELVGTQRFDSTSGEHDDNIDDDITPTGGEDV</sequence>
<organism evidence="2 3">
    <name type="scientific">Dorcoceras hygrometricum</name>
    <dbReference type="NCBI Taxonomy" id="472368"/>
    <lineage>
        <taxon>Eukaryota</taxon>
        <taxon>Viridiplantae</taxon>
        <taxon>Streptophyta</taxon>
        <taxon>Embryophyta</taxon>
        <taxon>Tracheophyta</taxon>
        <taxon>Spermatophyta</taxon>
        <taxon>Magnoliopsida</taxon>
        <taxon>eudicotyledons</taxon>
        <taxon>Gunneridae</taxon>
        <taxon>Pentapetalae</taxon>
        <taxon>asterids</taxon>
        <taxon>lamiids</taxon>
        <taxon>Lamiales</taxon>
        <taxon>Gesneriaceae</taxon>
        <taxon>Didymocarpoideae</taxon>
        <taxon>Trichosporeae</taxon>
        <taxon>Loxocarpinae</taxon>
        <taxon>Dorcoceras</taxon>
    </lineage>
</organism>
<dbReference type="EMBL" id="KV019048">
    <property type="protein sequence ID" value="KZV16507.1"/>
    <property type="molecule type" value="Genomic_DNA"/>
</dbReference>
<name>A0A2Z7A4U0_9LAMI</name>
<proteinExistence type="predicted"/>
<dbReference type="AlphaFoldDB" id="A0A2Z7A4U0"/>